<accession>A0A7W8JV05</accession>
<keyword evidence="3 6" id="KW-0812">Transmembrane</keyword>
<comment type="caution">
    <text evidence="7">The sequence shown here is derived from an EMBL/GenBank/DDBJ whole genome shotgun (WGS) entry which is preliminary data.</text>
</comment>
<sequence>MIIALIPALLLAAPLGIVKLALVVLVFIAANQVEGQFLSPLVLARQTDLHPATVLLSILSGVALVGVMGALLAVPLMALAKRLMEAYYYPSRLYQRSP</sequence>
<evidence type="ECO:0000256" key="4">
    <source>
        <dbReference type="ARBA" id="ARBA00022989"/>
    </source>
</evidence>
<protein>
    <submittedName>
        <fullName evidence="7">Putative PurR-regulated permease PerM</fullName>
    </submittedName>
</protein>
<dbReference type="EMBL" id="JACHFL010000006">
    <property type="protein sequence ID" value="MBB5363740.1"/>
    <property type="molecule type" value="Genomic_DNA"/>
</dbReference>
<keyword evidence="5 6" id="KW-0472">Membrane</keyword>
<reference evidence="7 8" key="1">
    <citation type="submission" date="2020-08" db="EMBL/GenBank/DDBJ databases">
        <title>Genomic Encyclopedia of Type Strains, Phase IV (KMG-IV): sequencing the most valuable type-strain genomes for metagenomic binning, comparative biology and taxonomic classification.</title>
        <authorList>
            <person name="Goeker M."/>
        </authorList>
    </citation>
    <scope>NUCLEOTIDE SEQUENCE [LARGE SCALE GENOMIC DNA]</scope>
    <source>
        <strain evidence="7 8">DSM 27939</strain>
    </source>
</reference>
<dbReference type="Proteomes" id="UP000552709">
    <property type="component" value="Unassembled WGS sequence"/>
</dbReference>
<feature type="transmembrane region" description="Helical" evidence="6">
    <location>
        <begin position="54"/>
        <end position="79"/>
    </location>
</feature>
<evidence type="ECO:0000256" key="2">
    <source>
        <dbReference type="ARBA" id="ARBA00009773"/>
    </source>
</evidence>
<evidence type="ECO:0000256" key="3">
    <source>
        <dbReference type="ARBA" id="ARBA00022692"/>
    </source>
</evidence>
<organism evidence="7 8">
    <name type="scientific">Deinococcus humi</name>
    <dbReference type="NCBI Taxonomy" id="662880"/>
    <lineage>
        <taxon>Bacteria</taxon>
        <taxon>Thermotogati</taxon>
        <taxon>Deinococcota</taxon>
        <taxon>Deinococci</taxon>
        <taxon>Deinococcales</taxon>
        <taxon>Deinococcaceae</taxon>
        <taxon>Deinococcus</taxon>
    </lineage>
</organism>
<evidence type="ECO:0000313" key="8">
    <source>
        <dbReference type="Proteomes" id="UP000552709"/>
    </source>
</evidence>
<name>A0A7W8JV05_9DEIO</name>
<dbReference type="AlphaFoldDB" id="A0A7W8JV05"/>
<evidence type="ECO:0000256" key="1">
    <source>
        <dbReference type="ARBA" id="ARBA00004141"/>
    </source>
</evidence>
<comment type="similarity">
    <text evidence="2">Belongs to the autoinducer-2 exporter (AI-2E) (TC 2.A.86) family.</text>
</comment>
<comment type="subcellular location">
    <subcellularLocation>
        <location evidence="1">Membrane</location>
        <topology evidence="1">Multi-pass membrane protein</topology>
    </subcellularLocation>
</comment>
<proteinExistence type="inferred from homology"/>
<keyword evidence="8" id="KW-1185">Reference proteome</keyword>
<dbReference type="GO" id="GO:0016020">
    <property type="term" value="C:membrane"/>
    <property type="evidence" value="ECO:0007669"/>
    <property type="project" value="UniProtKB-SubCell"/>
</dbReference>
<dbReference type="InterPro" id="IPR002549">
    <property type="entry name" value="AI-2E-like"/>
</dbReference>
<gene>
    <name evidence="7" type="ORF">HNQ08_002846</name>
</gene>
<keyword evidence="4 6" id="KW-1133">Transmembrane helix</keyword>
<evidence type="ECO:0000256" key="5">
    <source>
        <dbReference type="ARBA" id="ARBA00023136"/>
    </source>
</evidence>
<dbReference type="Pfam" id="PF01594">
    <property type="entry name" value="AI-2E_transport"/>
    <property type="match status" value="1"/>
</dbReference>
<evidence type="ECO:0000313" key="7">
    <source>
        <dbReference type="EMBL" id="MBB5363740.1"/>
    </source>
</evidence>
<evidence type="ECO:0000256" key="6">
    <source>
        <dbReference type="SAM" id="Phobius"/>
    </source>
</evidence>